<proteinExistence type="inferred from homology"/>
<protein>
    <submittedName>
        <fullName evidence="6">FIG017823: ATPase, MoxR family</fullName>
    </submittedName>
</protein>
<evidence type="ECO:0000313" key="6">
    <source>
        <dbReference type="EMBL" id="CAA9382223.1"/>
    </source>
</evidence>
<dbReference type="Pfam" id="PF07726">
    <property type="entry name" value="AAA_3"/>
    <property type="match status" value="1"/>
</dbReference>
<sequence length="363" mass="39660">MNNHNGQSAVATAPAAALDRDADLAGLGRLRAARDGIRKQMAGTIVGQDDVVEQLLVCLFARGHCLLEGVPGLAKTLMIRTLAQCLSLNFSRIQFTPDLMPSDITGTDVMFEDRGSGERTFKFLHGPVFTNVLLADEINRTPPKTQAALLEGMQERQVSAGGKRYPLPDPFFVLATQNPIEQEGTYPLPEAQLDRFMMKVTVGYPDEDEERRIYRMTTTGTSTEPTPVLSGDEMLQLQRVVRRVPVSDMIVDYVASVVRSTRLADPKAPAFVRDWVLWGVGPRGGQSLISAAQARAALDGRPEVEVQDIKALAAPVLRHRLVLNYNAESQGQTPDTVVKKLLEAVPLHDGGAGKGRVERLLKS</sequence>
<dbReference type="InterPro" id="IPR041628">
    <property type="entry name" value="ChlI/MoxR_AAA_lid"/>
</dbReference>
<dbReference type="InterPro" id="IPR027417">
    <property type="entry name" value="P-loop_NTPase"/>
</dbReference>
<name>A0A6J4NDZ0_9BACT</name>
<dbReference type="InterPro" id="IPR050764">
    <property type="entry name" value="CbbQ/NirQ/NorQ/GpvN"/>
</dbReference>
<dbReference type="Pfam" id="PF17863">
    <property type="entry name" value="AAA_lid_2"/>
    <property type="match status" value="1"/>
</dbReference>
<dbReference type="PIRSF" id="PIRSF002849">
    <property type="entry name" value="AAA_ATPase_chaperone_MoxR_prd"/>
    <property type="match status" value="1"/>
</dbReference>
<evidence type="ECO:0000256" key="2">
    <source>
        <dbReference type="ARBA" id="ARBA00022840"/>
    </source>
</evidence>
<dbReference type="CDD" id="cd00009">
    <property type="entry name" value="AAA"/>
    <property type="match status" value="1"/>
</dbReference>
<dbReference type="Gene3D" id="1.10.8.80">
    <property type="entry name" value="Magnesium chelatase subunit I, C-Terminal domain"/>
    <property type="match status" value="1"/>
</dbReference>
<evidence type="ECO:0000256" key="1">
    <source>
        <dbReference type="ARBA" id="ARBA00022741"/>
    </source>
</evidence>
<dbReference type="AlphaFoldDB" id="A0A6J4NDZ0"/>
<dbReference type="PANTHER" id="PTHR42759">
    <property type="entry name" value="MOXR FAMILY PROTEIN"/>
    <property type="match status" value="1"/>
</dbReference>
<keyword evidence="1" id="KW-0547">Nucleotide-binding</keyword>
<feature type="domain" description="ChlI/MoxR AAA lid" evidence="5">
    <location>
        <begin position="278"/>
        <end position="340"/>
    </location>
</feature>
<dbReference type="EMBL" id="CADCUQ010000180">
    <property type="protein sequence ID" value="CAA9382223.1"/>
    <property type="molecule type" value="Genomic_DNA"/>
</dbReference>
<dbReference type="GO" id="GO:0005524">
    <property type="term" value="F:ATP binding"/>
    <property type="evidence" value="ECO:0007669"/>
    <property type="project" value="UniProtKB-KW"/>
</dbReference>
<dbReference type="PANTHER" id="PTHR42759:SF1">
    <property type="entry name" value="MAGNESIUM-CHELATASE SUBUNIT CHLD"/>
    <property type="match status" value="1"/>
</dbReference>
<keyword evidence="2" id="KW-0067">ATP-binding</keyword>
<evidence type="ECO:0000256" key="3">
    <source>
        <dbReference type="ARBA" id="ARBA00061607"/>
    </source>
</evidence>
<accession>A0A6J4NDZ0</accession>
<gene>
    <name evidence="6" type="ORF">AVDCRST_MAG64-726</name>
</gene>
<dbReference type="Gene3D" id="3.40.50.300">
    <property type="entry name" value="P-loop containing nucleotide triphosphate hydrolases"/>
    <property type="match status" value="1"/>
</dbReference>
<dbReference type="GO" id="GO:0016887">
    <property type="term" value="F:ATP hydrolysis activity"/>
    <property type="evidence" value="ECO:0007669"/>
    <property type="project" value="InterPro"/>
</dbReference>
<reference evidence="6" key="1">
    <citation type="submission" date="2020-02" db="EMBL/GenBank/DDBJ databases">
        <authorList>
            <person name="Meier V. D."/>
        </authorList>
    </citation>
    <scope>NUCLEOTIDE SEQUENCE</scope>
    <source>
        <strain evidence="6">AVDCRST_MAG64</strain>
    </source>
</reference>
<dbReference type="SUPFAM" id="SSF52540">
    <property type="entry name" value="P-loop containing nucleoside triphosphate hydrolases"/>
    <property type="match status" value="1"/>
</dbReference>
<comment type="similarity">
    <text evidence="3">Belongs to the MoxR family.</text>
</comment>
<dbReference type="InterPro" id="IPR011703">
    <property type="entry name" value="ATPase_AAA-3"/>
</dbReference>
<evidence type="ECO:0000259" key="5">
    <source>
        <dbReference type="Pfam" id="PF17863"/>
    </source>
</evidence>
<organism evidence="6">
    <name type="scientific">uncultured Phycisphaerae bacterium</name>
    <dbReference type="NCBI Taxonomy" id="904963"/>
    <lineage>
        <taxon>Bacteria</taxon>
        <taxon>Pseudomonadati</taxon>
        <taxon>Planctomycetota</taxon>
        <taxon>Phycisphaerae</taxon>
        <taxon>environmental samples</taxon>
    </lineage>
</organism>
<evidence type="ECO:0000259" key="4">
    <source>
        <dbReference type="Pfam" id="PF07726"/>
    </source>
</evidence>
<feature type="domain" description="ATPase AAA-3" evidence="4">
    <location>
        <begin position="64"/>
        <end position="198"/>
    </location>
</feature>
<dbReference type="FunFam" id="3.40.50.300:FF:000640">
    <property type="entry name" value="MoxR family ATPase"/>
    <property type="match status" value="1"/>
</dbReference>